<organism evidence="1 2">
    <name type="scientific">Hypothenemus hampei</name>
    <name type="common">Coffee berry borer</name>
    <dbReference type="NCBI Taxonomy" id="57062"/>
    <lineage>
        <taxon>Eukaryota</taxon>
        <taxon>Metazoa</taxon>
        <taxon>Ecdysozoa</taxon>
        <taxon>Arthropoda</taxon>
        <taxon>Hexapoda</taxon>
        <taxon>Insecta</taxon>
        <taxon>Pterygota</taxon>
        <taxon>Neoptera</taxon>
        <taxon>Endopterygota</taxon>
        <taxon>Coleoptera</taxon>
        <taxon>Polyphaga</taxon>
        <taxon>Cucujiformia</taxon>
        <taxon>Curculionidae</taxon>
        <taxon>Scolytinae</taxon>
        <taxon>Hypothenemus</taxon>
    </lineage>
</organism>
<protein>
    <submittedName>
        <fullName evidence="1">Uncharacterized protein</fullName>
    </submittedName>
</protein>
<evidence type="ECO:0000313" key="2">
    <source>
        <dbReference type="Proteomes" id="UP001566132"/>
    </source>
</evidence>
<reference evidence="1 2" key="1">
    <citation type="submission" date="2024-05" db="EMBL/GenBank/DDBJ databases">
        <title>Genetic variation in Jamaican populations of the coffee berry borer (Hypothenemus hampei).</title>
        <authorList>
            <person name="Errbii M."/>
            <person name="Myrie A."/>
        </authorList>
    </citation>
    <scope>NUCLEOTIDE SEQUENCE [LARGE SCALE GENOMIC DNA]</scope>
    <source>
        <strain evidence="1">JA-Hopewell-2020-01-JO</strain>
        <tissue evidence="1">Whole body</tissue>
    </source>
</reference>
<accession>A0ABD1E6F9</accession>
<sequence>MFNRKLLFRVYNDDFVALFLKKSLLVIFALDLVDVDSKVTNELMAPIIEEMEKESRNHQATARNAANVINVLAYVAINPHVSLCKEAVEIGVSIPSTEF</sequence>
<gene>
    <name evidence="1" type="ORF">ABEB36_014214</name>
</gene>
<proteinExistence type="predicted"/>
<name>A0ABD1E6F9_HYPHA</name>
<comment type="caution">
    <text evidence="1">The sequence shown here is derived from an EMBL/GenBank/DDBJ whole genome shotgun (WGS) entry which is preliminary data.</text>
</comment>
<dbReference type="Proteomes" id="UP001566132">
    <property type="component" value="Unassembled WGS sequence"/>
</dbReference>
<keyword evidence="2" id="KW-1185">Reference proteome</keyword>
<dbReference type="EMBL" id="JBDJPC010000012">
    <property type="protein sequence ID" value="KAL1489289.1"/>
    <property type="molecule type" value="Genomic_DNA"/>
</dbReference>
<evidence type="ECO:0000313" key="1">
    <source>
        <dbReference type="EMBL" id="KAL1489289.1"/>
    </source>
</evidence>
<dbReference type="AlphaFoldDB" id="A0ABD1E6F9"/>